<proteinExistence type="predicted"/>
<organism evidence="1 2">
    <name type="scientific">Allomyces macrogynus (strain ATCC 38327)</name>
    <name type="common">Allomyces javanicus var. macrogynus</name>
    <dbReference type="NCBI Taxonomy" id="578462"/>
    <lineage>
        <taxon>Eukaryota</taxon>
        <taxon>Fungi</taxon>
        <taxon>Fungi incertae sedis</taxon>
        <taxon>Blastocladiomycota</taxon>
        <taxon>Blastocladiomycetes</taxon>
        <taxon>Blastocladiales</taxon>
        <taxon>Blastocladiaceae</taxon>
        <taxon>Allomyces</taxon>
    </lineage>
</organism>
<dbReference type="VEuPathDB" id="FungiDB:AMAG_11287"/>
<accession>A0A0L0SWE6</accession>
<protein>
    <submittedName>
        <fullName evidence="1">Uncharacterized protein</fullName>
    </submittedName>
</protein>
<keyword evidence="2" id="KW-1185">Reference proteome</keyword>
<reference evidence="1 2" key="1">
    <citation type="submission" date="2009-11" db="EMBL/GenBank/DDBJ databases">
        <title>Annotation of Allomyces macrogynus ATCC 38327.</title>
        <authorList>
            <consortium name="The Broad Institute Genome Sequencing Platform"/>
            <person name="Russ C."/>
            <person name="Cuomo C."/>
            <person name="Burger G."/>
            <person name="Gray M.W."/>
            <person name="Holland P.W.H."/>
            <person name="King N."/>
            <person name="Lang F.B.F."/>
            <person name="Roger A.J."/>
            <person name="Ruiz-Trillo I."/>
            <person name="Young S.K."/>
            <person name="Zeng Q."/>
            <person name="Gargeya S."/>
            <person name="Fitzgerald M."/>
            <person name="Haas B."/>
            <person name="Abouelleil A."/>
            <person name="Alvarado L."/>
            <person name="Arachchi H.M."/>
            <person name="Berlin A."/>
            <person name="Chapman S.B."/>
            <person name="Gearin G."/>
            <person name="Goldberg J."/>
            <person name="Griggs A."/>
            <person name="Gujja S."/>
            <person name="Hansen M."/>
            <person name="Heiman D."/>
            <person name="Howarth C."/>
            <person name="Larimer J."/>
            <person name="Lui A."/>
            <person name="MacDonald P.J.P."/>
            <person name="McCowen C."/>
            <person name="Montmayeur A."/>
            <person name="Murphy C."/>
            <person name="Neiman D."/>
            <person name="Pearson M."/>
            <person name="Priest M."/>
            <person name="Roberts A."/>
            <person name="Saif S."/>
            <person name="Shea T."/>
            <person name="Sisk P."/>
            <person name="Stolte C."/>
            <person name="Sykes S."/>
            <person name="Wortman J."/>
            <person name="Nusbaum C."/>
            <person name="Birren B."/>
        </authorList>
    </citation>
    <scope>NUCLEOTIDE SEQUENCE [LARGE SCALE GENOMIC DNA]</scope>
    <source>
        <strain evidence="1 2">ATCC 38327</strain>
    </source>
</reference>
<dbReference type="PANTHER" id="PTHR34724:SF2">
    <property type="entry name" value="OS12G0596101 PROTEIN"/>
    <property type="match status" value="1"/>
</dbReference>
<dbReference type="Proteomes" id="UP000054350">
    <property type="component" value="Unassembled WGS sequence"/>
</dbReference>
<evidence type="ECO:0000313" key="1">
    <source>
        <dbReference type="EMBL" id="KNE66796.1"/>
    </source>
</evidence>
<gene>
    <name evidence="1" type="ORF">AMAG_11287</name>
</gene>
<dbReference type="EMBL" id="GG745351">
    <property type="protein sequence ID" value="KNE66796.1"/>
    <property type="molecule type" value="Genomic_DNA"/>
</dbReference>
<dbReference type="OrthoDB" id="88410at2759"/>
<reference evidence="2" key="2">
    <citation type="submission" date="2009-11" db="EMBL/GenBank/DDBJ databases">
        <title>The Genome Sequence of Allomyces macrogynus strain ATCC 38327.</title>
        <authorList>
            <consortium name="The Broad Institute Genome Sequencing Platform"/>
            <person name="Russ C."/>
            <person name="Cuomo C."/>
            <person name="Shea T."/>
            <person name="Young S.K."/>
            <person name="Zeng Q."/>
            <person name="Koehrsen M."/>
            <person name="Haas B."/>
            <person name="Borodovsky M."/>
            <person name="Guigo R."/>
            <person name="Alvarado L."/>
            <person name="Berlin A."/>
            <person name="Borenstein D."/>
            <person name="Chen Z."/>
            <person name="Engels R."/>
            <person name="Freedman E."/>
            <person name="Gellesch M."/>
            <person name="Goldberg J."/>
            <person name="Griggs A."/>
            <person name="Gujja S."/>
            <person name="Heiman D."/>
            <person name="Hepburn T."/>
            <person name="Howarth C."/>
            <person name="Jen D."/>
            <person name="Larson L."/>
            <person name="Lewis B."/>
            <person name="Mehta T."/>
            <person name="Park D."/>
            <person name="Pearson M."/>
            <person name="Roberts A."/>
            <person name="Saif S."/>
            <person name="Shenoy N."/>
            <person name="Sisk P."/>
            <person name="Stolte C."/>
            <person name="Sykes S."/>
            <person name="Walk T."/>
            <person name="White J."/>
            <person name="Yandava C."/>
            <person name="Burger G."/>
            <person name="Gray M.W."/>
            <person name="Holland P.W.H."/>
            <person name="King N."/>
            <person name="Lang F.B.F."/>
            <person name="Roger A.J."/>
            <person name="Ruiz-Trillo I."/>
            <person name="Lander E."/>
            <person name="Nusbaum C."/>
        </authorList>
    </citation>
    <scope>NUCLEOTIDE SEQUENCE [LARGE SCALE GENOMIC DNA]</scope>
    <source>
        <strain evidence="2">ATCC 38327</strain>
    </source>
</reference>
<sequence>MCMPMECPLCKKTTWRGCGQHVASVMANVPADQQCTCPRDQVVAAMNKH</sequence>
<dbReference type="AlphaFoldDB" id="A0A0L0SWE6"/>
<evidence type="ECO:0000313" key="2">
    <source>
        <dbReference type="Proteomes" id="UP000054350"/>
    </source>
</evidence>
<name>A0A0L0SWE6_ALLM3</name>
<dbReference type="PANTHER" id="PTHR34724">
    <property type="entry name" value="OS12G0596101 PROTEIN"/>
    <property type="match status" value="1"/>
</dbReference>